<sequence length="65" mass="7577">MIPRVEPIIDRGDHEWPTPSWLMGSRPMPDQKTVVTENAARFKAINGRNYNDLWFYSNPVFVSVQ</sequence>
<evidence type="ECO:0000313" key="2">
    <source>
        <dbReference type="Proteomes" id="UP000013280"/>
    </source>
</evidence>
<dbReference type="AlphaFoldDB" id="R0EBR1"/>
<proteinExistence type="predicted"/>
<accession>R0EBR1</accession>
<dbReference type="PATRIC" id="fig|1264675.3.peg.1283"/>
<comment type="caution">
    <text evidence="1">The sequence shown here is derived from an EMBL/GenBank/DDBJ whole genome shotgun (WGS) entry which is preliminary data.</text>
</comment>
<reference evidence="1 2" key="1">
    <citation type="journal article" date="2013" name="Genome Announc.">
        <title>Draft Genome Sequence for Ralstonia sp. Strain OR214, a Bacterium with Potential for Bioremediation.</title>
        <authorList>
            <person name="Utturkar S.M."/>
            <person name="Bollmann A."/>
            <person name="Brzoska R.M."/>
            <person name="Klingeman D.M."/>
            <person name="Epstein S.E."/>
            <person name="Palumbo A.V."/>
            <person name="Brown S.D."/>
        </authorList>
    </citation>
    <scope>NUCLEOTIDE SEQUENCE [LARGE SCALE GENOMIC DNA]</scope>
    <source>
        <strain evidence="1 2">OR214</strain>
    </source>
</reference>
<organism evidence="1 2">
    <name type="scientific">Ralstonia pickettii OR214</name>
    <dbReference type="NCBI Taxonomy" id="1264675"/>
    <lineage>
        <taxon>Bacteria</taxon>
        <taxon>Pseudomonadati</taxon>
        <taxon>Pseudomonadota</taxon>
        <taxon>Betaproteobacteria</taxon>
        <taxon>Burkholderiales</taxon>
        <taxon>Burkholderiaceae</taxon>
        <taxon>Ralstonia</taxon>
    </lineage>
</organism>
<dbReference type="Proteomes" id="UP000013280">
    <property type="component" value="Unassembled WGS sequence"/>
</dbReference>
<protein>
    <submittedName>
        <fullName evidence="1">Uncharacterized protein</fullName>
    </submittedName>
</protein>
<name>R0EBR1_RALPI</name>
<evidence type="ECO:0000313" key="1">
    <source>
        <dbReference type="EMBL" id="ENZ78757.1"/>
    </source>
</evidence>
<gene>
    <name evidence="1" type="ORF">OR214_01274</name>
</gene>
<dbReference type="EMBL" id="APMQ01000003">
    <property type="protein sequence ID" value="ENZ78757.1"/>
    <property type="molecule type" value="Genomic_DNA"/>
</dbReference>